<protein>
    <submittedName>
        <fullName evidence="2">Methyltransferase domain-containing protein</fullName>
    </submittedName>
</protein>
<accession>A0ABZ0HWY2</accession>
<dbReference type="Pfam" id="PF08241">
    <property type="entry name" value="Methyltransf_11"/>
    <property type="match status" value="1"/>
</dbReference>
<organism evidence="2 3">
    <name type="scientific">Methylocapsa polymorpha</name>
    <dbReference type="NCBI Taxonomy" id="3080828"/>
    <lineage>
        <taxon>Bacteria</taxon>
        <taxon>Pseudomonadati</taxon>
        <taxon>Pseudomonadota</taxon>
        <taxon>Alphaproteobacteria</taxon>
        <taxon>Hyphomicrobiales</taxon>
        <taxon>Beijerinckiaceae</taxon>
        <taxon>Methylocapsa</taxon>
    </lineage>
</organism>
<keyword evidence="2" id="KW-0489">Methyltransferase</keyword>
<dbReference type="RefSeq" id="WP_407341028.1">
    <property type="nucleotide sequence ID" value="NZ_CP136862.1"/>
</dbReference>
<sequence>MPLDVVDLRSFYNSPLGEVARRLIGKIVRERFSNCTGYSILGFGYATPYLGIFRDEAVRVLAFMPAEQGVVNWPSSGHSASALVEPAMMPLPDASIDRAILVHSLEITEHPRELLAEIWRVLTPGGRILVVAPSRSGLWARIDTTPFGHGQPYSLGQLRDLMRQTLFSPTHWDEALYAPPFRRRTLIHSAAMLEQVGASLSLPGAGVLIVEATKQLYRPVGVRKAAQRALPGFEPRFAPEAIGVAPALRVVKGAGRQTPNFAPVSV</sequence>
<reference evidence="2 3" key="1">
    <citation type="submission" date="2023-10" db="EMBL/GenBank/DDBJ databases">
        <title>Novel methanotroph of the genus Methylocapsa from a subarctic wetland.</title>
        <authorList>
            <person name="Belova S.E."/>
            <person name="Oshkin I.Y."/>
            <person name="Miroshnikov K."/>
            <person name="Dedysh S.N."/>
        </authorList>
    </citation>
    <scope>NUCLEOTIDE SEQUENCE [LARGE SCALE GENOMIC DNA]</scope>
    <source>
        <strain evidence="2 3">RX1</strain>
    </source>
</reference>
<dbReference type="InterPro" id="IPR029063">
    <property type="entry name" value="SAM-dependent_MTases_sf"/>
</dbReference>
<name>A0ABZ0HWY2_9HYPH</name>
<dbReference type="InterPro" id="IPR013216">
    <property type="entry name" value="Methyltransf_11"/>
</dbReference>
<dbReference type="GO" id="GO:0032259">
    <property type="term" value="P:methylation"/>
    <property type="evidence" value="ECO:0007669"/>
    <property type="project" value="UniProtKB-KW"/>
</dbReference>
<evidence type="ECO:0000313" key="3">
    <source>
        <dbReference type="Proteomes" id="UP001626536"/>
    </source>
</evidence>
<feature type="domain" description="Methyltransferase type 11" evidence="1">
    <location>
        <begin position="83"/>
        <end position="129"/>
    </location>
</feature>
<dbReference type="Proteomes" id="UP001626536">
    <property type="component" value="Chromosome"/>
</dbReference>
<dbReference type="EMBL" id="CP136862">
    <property type="protein sequence ID" value="WOJ91436.1"/>
    <property type="molecule type" value="Genomic_DNA"/>
</dbReference>
<evidence type="ECO:0000259" key="1">
    <source>
        <dbReference type="Pfam" id="PF08241"/>
    </source>
</evidence>
<dbReference type="Gene3D" id="3.40.50.150">
    <property type="entry name" value="Vaccinia Virus protein VP39"/>
    <property type="match status" value="1"/>
</dbReference>
<proteinExistence type="predicted"/>
<keyword evidence="2" id="KW-0808">Transferase</keyword>
<gene>
    <name evidence="2" type="ORF">RZS28_03025</name>
</gene>
<dbReference type="GO" id="GO:0008168">
    <property type="term" value="F:methyltransferase activity"/>
    <property type="evidence" value="ECO:0007669"/>
    <property type="project" value="UniProtKB-KW"/>
</dbReference>
<dbReference type="SUPFAM" id="SSF53335">
    <property type="entry name" value="S-adenosyl-L-methionine-dependent methyltransferases"/>
    <property type="match status" value="1"/>
</dbReference>
<keyword evidence="3" id="KW-1185">Reference proteome</keyword>
<evidence type="ECO:0000313" key="2">
    <source>
        <dbReference type="EMBL" id="WOJ91436.1"/>
    </source>
</evidence>